<feature type="signal peptide" evidence="7">
    <location>
        <begin position="1"/>
        <end position="19"/>
    </location>
</feature>
<evidence type="ECO:0000256" key="5">
    <source>
        <dbReference type="SAM" id="MobiDB-lite"/>
    </source>
</evidence>
<evidence type="ECO:0000313" key="10">
    <source>
        <dbReference type="Proteomes" id="UP000708208"/>
    </source>
</evidence>
<evidence type="ECO:0000256" key="6">
    <source>
        <dbReference type="SAM" id="Phobius"/>
    </source>
</evidence>
<dbReference type="SUPFAM" id="SSF81321">
    <property type="entry name" value="Family A G protein-coupled receptor-like"/>
    <property type="match status" value="1"/>
</dbReference>
<evidence type="ECO:0000259" key="8">
    <source>
        <dbReference type="PROSITE" id="PS50261"/>
    </source>
</evidence>
<comment type="caution">
    <text evidence="9">The sequence shown here is derived from an EMBL/GenBank/DDBJ whole genome shotgun (WGS) entry which is preliminary data.</text>
</comment>
<reference evidence="9" key="1">
    <citation type="submission" date="2021-06" db="EMBL/GenBank/DDBJ databases">
        <authorList>
            <person name="Hodson N. C."/>
            <person name="Mongue J. A."/>
            <person name="Jaron S. K."/>
        </authorList>
    </citation>
    <scope>NUCLEOTIDE SEQUENCE</scope>
</reference>
<feature type="chain" id="PRO_5035323208" description="G-protein coupled receptors family 2 profile 2 domain-containing protein" evidence="7">
    <location>
        <begin position="20"/>
        <end position="902"/>
    </location>
</feature>
<evidence type="ECO:0000256" key="2">
    <source>
        <dbReference type="ARBA" id="ARBA00022692"/>
    </source>
</evidence>
<evidence type="ECO:0000313" key="9">
    <source>
        <dbReference type="EMBL" id="CAG7817338.1"/>
    </source>
</evidence>
<sequence length="902" mass="103057">MKKVVLLVISILIPVQIFGQSREDGKAAEYASTPALYKCSSNQTFSENLTFPMRSNSGTTSQTFRIVERQHPSDYSCSYQNVTFRFNSSEDARQFQLSPTGYLRLMESDNIIEVPPESFCISEANSQLLKLHVCPVNCGTRNCLQKCCPSGSALSKKINGSIECIIVPENAPVPGLFPSNSQTFSGEKTAELQLSMQDGPQIRDFPPDNCQVSEVILPETDEMEDGVLQREQEAVANRADECIDNFFDDNSKSGNGTWKLARLACNQDQGLKRRSKIKSNRHNYLYKCSGSGDDHVRESFIEIPKQLRMRFKDPFLEYIKNSNNYTSLFDFNLVERELSCAGETFSVTVSAHNNMTIVDGMKISLNFTPDGFVTYMATFIVEDEEKIEEIYFPRENFCIARVTDDSMTLKFCKSRCFHRSNENGNNICIPKCCYFGAVLQLFDTGVDCDYSNRAAWIPDFYKNELTDEKFSSIYPQFKFHDHVDVDNWNCSRGVNDSIQLFLHKKSDYRILADGRVMTRRPGMKGHLSWEEVYSGTSPNEFCIDAFWDGLEPFDPHNTKVAISRCALNQLTYNKKLALNERIEKALMSSRILLFLVYLPCALIYLLIIIIYSSIWEKQNVQGWTIMAFATSQFFVYVFIWTLVGSVVFGSLQDVLLENESLCVFIGITHYFFLISTFTWTLVLTFDVWAKLSSMTPTSRYYKGQTRFFGYSCFAVGVPIILSIIACAIEYSFEIDEKEIIIPGFRRRCLIEEKTPFLLYVVVVNCLLFAGNLIFGMLTLKNLWDAKKNVKNLKTKSNSTSTAFENKAALVGKLMMLMGFVLIFEVFFKYTGLQSISIWFNVLEIYRLLHAIGLFWIFVCSDKTTKQLREKYPRFPLLPTKSSQDTSNFGRSTMRYTSSTATH</sequence>
<dbReference type="InterPro" id="IPR052808">
    <property type="entry name" value="GPCR_Mth-like"/>
</dbReference>
<keyword evidence="4 6" id="KW-0472">Membrane</keyword>
<dbReference type="PANTHER" id="PTHR46953:SF1">
    <property type="entry name" value="G-PROTEIN COUPLED RECEPTOR MTH-LIKE 1-RELATED"/>
    <property type="match status" value="1"/>
</dbReference>
<comment type="subcellular location">
    <subcellularLocation>
        <location evidence="1">Membrane</location>
        <topology evidence="1">Multi-pass membrane protein</topology>
    </subcellularLocation>
</comment>
<evidence type="ECO:0000256" key="1">
    <source>
        <dbReference type="ARBA" id="ARBA00004141"/>
    </source>
</evidence>
<feature type="transmembrane region" description="Helical" evidence="6">
    <location>
        <begin position="756"/>
        <end position="779"/>
    </location>
</feature>
<dbReference type="GO" id="GO:0007166">
    <property type="term" value="P:cell surface receptor signaling pathway"/>
    <property type="evidence" value="ECO:0007669"/>
    <property type="project" value="InterPro"/>
</dbReference>
<keyword evidence="3 6" id="KW-1133">Transmembrane helix</keyword>
<dbReference type="EMBL" id="CAJVCH010391728">
    <property type="protein sequence ID" value="CAG7817338.1"/>
    <property type="molecule type" value="Genomic_DNA"/>
</dbReference>
<accession>A0A8J2L7W0</accession>
<keyword evidence="10" id="KW-1185">Reference proteome</keyword>
<feature type="transmembrane region" description="Helical" evidence="6">
    <location>
        <begin position="813"/>
        <end position="831"/>
    </location>
</feature>
<dbReference type="Proteomes" id="UP000708208">
    <property type="component" value="Unassembled WGS sequence"/>
</dbReference>
<dbReference type="OrthoDB" id="6134459at2759"/>
<protein>
    <recommendedName>
        <fullName evidence="8">G-protein coupled receptors family 2 profile 2 domain-containing protein</fullName>
    </recommendedName>
</protein>
<name>A0A8J2L7W0_9HEXA</name>
<dbReference type="AlphaFoldDB" id="A0A8J2L7W0"/>
<feature type="domain" description="G-protein coupled receptors family 2 profile 2" evidence="8">
    <location>
        <begin position="590"/>
        <end position="849"/>
    </location>
</feature>
<feature type="transmembrane region" description="Helical" evidence="6">
    <location>
        <begin position="837"/>
        <end position="858"/>
    </location>
</feature>
<feature type="region of interest" description="Disordered" evidence="5">
    <location>
        <begin position="881"/>
        <end position="902"/>
    </location>
</feature>
<dbReference type="GO" id="GO:0004888">
    <property type="term" value="F:transmembrane signaling receptor activity"/>
    <property type="evidence" value="ECO:0007669"/>
    <property type="project" value="InterPro"/>
</dbReference>
<evidence type="ECO:0000256" key="4">
    <source>
        <dbReference type="ARBA" id="ARBA00023136"/>
    </source>
</evidence>
<feature type="transmembrane region" description="Helical" evidence="6">
    <location>
        <begin position="591"/>
        <end position="611"/>
    </location>
</feature>
<keyword evidence="7" id="KW-0732">Signal</keyword>
<dbReference type="InterPro" id="IPR017981">
    <property type="entry name" value="GPCR_2-like_7TM"/>
</dbReference>
<feature type="transmembrane region" description="Helical" evidence="6">
    <location>
        <begin position="663"/>
        <end position="687"/>
    </location>
</feature>
<feature type="transmembrane region" description="Helical" evidence="6">
    <location>
        <begin position="623"/>
        <end position="643"/>
    </location>
</feature>
<dbReference type="PROSITE" id="PS50261">
    <property type="entry name" value="G_PROTEIN_RECEP_F2_4"/>
    <property type="match status" value="1"/>
</dbReference>
<gene>
    <name evidence="9" type="ORF">AFUS01_LOCUS27911</name>
</gene>
<dbReference type="GO" id="GO:0016020">
    <property type="term" value="C:membrane"/>
    <property type="evidence" value="ECO:0007669"/>
    <property type="project" value="UniProtKB-SubCell"/>
</dbReference>
<keyword evidence="2 6" id="KW-0812">Transmembrane</keyword>
<evidence type="ECO:0000256" key="7">
    <source>
        <dbReference type="SAM" id="SignalP"/>
    </source>
</evidence>
<dbReference type="PANTHER" id="PTHR46953">
    <property type="entry name" value="G-PROTEIN COUPLED RECEPTOR MTH-LIKE 1-RELATED"/>
    <property type="match status" value="1"/>
</dbReference>
<proteinExistence type="predicted"/>
<feature type="transmembrane region" description="Helical" evidence="6">
    <location>
        <begin position="707"/>
        <end position="732"/>
    </location>
</feature>
<evidence type="ECO:0000256" key="3">
    <source>
        <dbReference type="ARBA" id="ARBA00022989"/>
    </source>
</evidence>
<organism evidence="9 10">
    <name type="scientific">Allacma fusca</name>
    <dbReference type="NCBI Taxonomy" id="39272"/>
    <lineage>
        <taxon>Eukaryota</taxon>
        <taxon>Metazoa</taxon>
        <taxon>Ecdysozoa</taxon>
        <taxon>Arthropoda</taxon>
        <taxon>Hexapoda</taxon>
        <taxon>Collembola</taxon>
        <taxon>Symphypleona</taxon>
        <taxon>Sminthuridae</taxon>
        <taxon>Allacma</taxon>
    </lineage>
</organism>